<dbReference type="SFLD" id="SFLDS00019">
    <property type="entry name" value="Glutathione_Transferase_(cytos"/>
    <property type="match status" value="1"/>
</dbReference>
<protein>
    <submittedName>
        <fullName evidence="3">Glutathione S-transferase</fullName>
    </submittedName>
</protein>
<dbReference type="InterPro" id="IPR010987">
    <property type="entry name" value="Glutathione-S-Trfase_C-like"/>
</dbReference>
<dbReference type="Gene3D" id="1.20.1050.10">
    <property type="match status" value="1"/>
</dbReference>
<keyword evidence="4" id="KW-1185">Reference proteome</keyword>
<dbReference type="InterPro" id="IPR036249">
    <property type="entry name" value="Thioredoxin-like_sf"/>
</dbReference>
<proteinExistence type="predicted"/>
<dbReference type="InterPro" id="IPR036282">
    <property type="entry name" value="Glutathione-S-Trfase_C_sf"/>
</dbReference>
<evidence type="ECO:0000313" key="3">
    <source>
        <dbReference type="EMBL" id="NJR79937.1"/>
    </source>
</evidence>
<dbReference type="Pfam" id="PF13409">
    <property type="entry name" value="GST_N_2"/>
    <property type="match status" value="1"/>
</dbReference>
<feature type="domain" description="GST N-terminal" evidence="1">
    <location>
        <begin position="1"/>
        <end position="81"/>
    </location>
</feature>
<dbReference type="PANTHER" id="PTHR44051">
    <property type="entry name" value="GLUTATHIONE S-TRANSFERASE-RELATED"/>
    <property type="match status" value="1"/>
</dbReference>
<evidence type="ECO:0000259" key="1">
    <source>
        <dbReference type="PROSITE" id="PS50404"/>
    </source>
</evidence>
<dbReference type="PROSITE" id="PS50405">
    <property type="entry name" value="GST_CTER"/>
    <property type="match status" value="1"/>
</dbReference>
<accession>A0ABX1CVL3</accession>
<dbReference type="Pfam" id="PF00043">
    <property type="entry name" value="GST_C"/>
    <property type="match status" value="1"/>
</dbReference>
<dbReference type="SFLD" id="SFLDG00358">
    <property type="entry name" value="Main_(cytGST)"/>
    <property type="match status" value="1"/>
</dbReference>
<dbReference type="SUPFAM" id="SSF47616">
    <property type="entry name" value="GST C-terminal domain-like"/>
    <property type="match status" value="1"/>
</dbReference>
<dbReference type="Gene3D" id="3.40.30.10">
    <property type="entry name" value="Glutaredoxin"/>
    <property type="match status" value="1"/>
</dbReference>
<dbReference type="InterPro" id="IPR034345">
    <property type="entry name" value="Gtt2-like_N"/>
</dbReference>
<dbReference type="PROSITE" id="PS50404">
    <property type="entry name" value="GST_NTER"/>
    <property type="match status" value="1"/>
</dbReference>
<reference evidence="3 4" key="1">
    <citation type="submission" date="2020-03" db="EMBL/GenBank/DDBJ databases">
        <authorList>
            <person name="Wang L."/>
            <person name="He N."/>
            <person name="Li Y."/>
            <person name="Fang Y."/>
            <person name="Zhang F."/>
        </authorList>
    </citation>
    <scope>NUCLEOTIDE SEQUENCE [LARGE SCALE GENOMIC DNA]</scope>
    <source>
        <strain evidence="3 4">36D10-4-7</strain>
    </source>
</reference>
<organism evidence="3 4">
    <name type="scientific">Sphingomonas corticis</name>
    <dbReference type="NCBI Taxonomy" id="2722791"/>
    <lineage>
        <taxon>Bacteria</taxon>
        <taxon>Pseudomonadati</taxon>
        <taxon>Pseudomonadota</taxon>
        <taxon>Alphaproteobacteria</taxon>
        <taxon>Sphingomonadales</taxon>
        <taxon>Sphingomonadaceae</taxon>
        <taxon>Sphingomonas</taxon>
    </lineage>
</organism>
<dbReference type="InterPro" id="IPR004046">
    <property type="entry name" value="GST_C"/>
</dbReference>
<evidence type="ECO:0000313" key="4">
    <source>
        <dbReference type="Proteomes" id="UP000732399"/>
    </source>
</evidence>
<dbReference type="RefSeq" id="WP_168135495.1">
    <property type="nucleotide sequence ID" value="NZ_JAAVJH010000011.1"/>
</dbReference>
<feature type="domain" description="GST C-terminal" evidence="2">
    <location>
        <begin position="95"/>
        <end position="210"/>
    </location>
</feature>
<sequence>MKLYDAAWAPSPRRVRMYLAEKAIQVERVTIDLRGDEHLSPAYLAINPRGTVPALVLDDGEVIAESAAICRFFEALHPDPPLFGARAAEIARVEDWTRRIEAEGYAAAVYALRNRAPAFMNRGLPGAWPAIPQIPALTQRAQAMFARFVAGLDARLGEAEWIAGERYSFADITALATIDFARAAKLAVPAEATGLARWHAAASARPSAAA</sequence>
<dbReference type="CDD" id="cd03051">
    <property type="entry name" value="GST_N_GTT2_like"/>
    <property type="match status" value="1"/>
</dbReference>
<dbReference type="PANTHER" id="PTHR44051:SF8">
    <property type="entry name" value="GLUTATHIONE S-TRANSFERASE GSTA"/>
    <property type="match status" value="1"/>
</dbReference>
<dbReference type="InterPro" id="IPR040079">
    <property type="entry name" value="Glutathione_S-Trfase"/>
</dbReference>
<name>A0ABX1CVL3_9SPHN</name>
<gene>
    <name evidence="3" type="ORF">HBH26_15225</name>
</gene>
<comment type="caution">
    <text evidence="3">The sequence shown here is derived from an EMBL/GenBank/DDBJ whole genome shotgun (WGS) entry which is preliminary data.</text>
</comment>
<dbReference type="Proteomes" id="UP000732399">
    <property type="component" value="Unassembled WGS sequence"/>
</dbReference>
<dbReference type="SUPFAM" id="SSF52833">
    <property type="entry name" value="Thioredoxin-like"/>
    <property type="match status" value="1"/>
</dbReference>
<dbReference type="InterPro" id="IPR004045">
    <property type="entry name" value="Glutathione_S-Trfase_N"/>
</dbReference>
<dbReference type="EMBL" id="JAAVJH010000011">
    <property type="protein sequence ID" value="NJR79937.1"/>
    <property type="molecule type" value="Genomic_DNA"/>
</dbReference>
<evidence type="ECO:0000259" key="2">
    <source>
        <dbReference type="PROSITE" id="PS50405"/>
    </source>
</evidence>